<sequence length="494" mass="55600">MRRVSMMTRDDMIAATGERYRKGDRANRGKILDVFTAITGFHRKHAARILRATGRRERGAPRPEMRLYNDEMDGALVTLWEASDRVCGKRLHAMLPLLVEAMERHGHMTLLPAIRAGILTMSAATIDRRLAPFREGAKRRRRAPPSAAVKAAVPVRTFADWGDPSPGFFEADLVAHSGPSADGRFVQTLTLTDIASGWTETMPIPFREQEYLVQALTKLQRSLPMPILGLDTDNDTVFMNETIQAWCAVHNITFTRSRPYHKNDQAWVEQKNGSVVRKLVGYRRYEGLEALQILENLYAASRLFVNLLQPSFKLISKERHGAKVIKRYDKPVTPCQRLLADARVSNAIKTQLSTMQASLDPIDLLARMRHCQQQLLNLSQDEQVEGAIQPDARLGDFLASLKDAWHSGTLEEPARPQRTWRTRVDPFAATATEVTALFESAMGQTSRDLFEQLCADHPGLYLPGQLRTFERQRKRWRAAKADALILGAAAVAAE</sequence>
<dbReference type="GO" id="GO:0003676">
    <property type="term" value="F:nucleic acid binding"/>
    <property type="evidence" value="ECO:0007669"/>
    <property type="project" value="InterPro"/>
</dbReference>
<protein>
    <submittedName>
        <fullName evidence="2">Integrase</fullName>
    </submittedName>
</protein>
<geneLocation type="plasmid" evidence="3 4">
    <name>pSA2</name>
</geneLocation>
<feature type="domain" description="Integrase catalytic" evidence="1">
    <location>
        <begin position="162"/>
        <end position="342"/>
    </location>
</feature>
<dbReference type="GO" id="GO:0015074">
    <property type="term" value="P:DNA integration"/>
    <property type="evidence" value="ECO:0007669"/>
    <property type="project" value="InterPro"/>
</dbReference>
<gene>
    <name evidence="2" type="ORF">BES08_21545</name>
    <name evidence="3" type="ORF">BES08_25995</name>
</gene>
<accession>A0A1D8ABE0</accession>
<dbReference type="PROSITE" id="PS50994">
    <property type="entry name" value="INTEGRASE"/>
    <property type="match status" value="1"/>
</dbReference>
<dbReference type="KEGG" id="nre:BES08_25995"/>
<evidence type="ECO:0000313" key="3">
    <source>
        <dbReference type="EMBL" id="AOR80344.1"/>
    </source>
</evidence>
<geneLocation type="plasmid" evidence="2 4">
    <name>pSA1</name>
</geneLocation>
<evidence type="ECO:0000313" key="2">
    <source>
        <dbReference type="EMBL" id="AOR79421.1"/>
    </source>
</evidence>
<dbReference type="EMBL" id="CP017076">
    <property type="protein sequence ID" value="AOR79421.1"/>
    <property type="molecule type" value="Genomic_DNA"/>
</dbReference>
<dbReference type="Gene3D" id="3.30.420.10">
    <property type="entry name" value="Ribonuclease H-like superfamily/Ribonuclease H"/>
    <property type="match status" value="1"/>
</dbReference>
<name>A0A1D8ABE0_9SPHN</name>
<dbReference type="OrthoDB" id="2370461at2"/>
<dbReference type="Proteomes" id="UP000094626">
    <property type="component" value="Plasmid pSA1"/>
</dbReference>
<dbReference type="Proteomes" id="UP000094626">
    <property type="component" value="Plasmid pSA2"/>
</dbReference>
<dbReference type="Pfam" id="PF00665">
    <property type="entry name" value="rve"/>
    <property type="match status" value="1"/>
</dbReference>
<organism evidence="2 4">
    <name type="scientific">Novosphingobium resinovorum</name>
    <dbReference type="NCBI Taxonomy" id="158500"/>
    <lineage>
        <taxon>Bacteria</taxon>
        <taxon>Pseudomonadati</taxon>
        <taxon>Pseudomonadota</taxon>
        <taxon>Alphaproteobacteria</taxon>
        <taxon>Sphingomonadales</taxon>
        <taxon>Sphingomonadaceae</taxon>
        <taxon>Novosphingobium</taxon>
    </lineage>
</organism>
<dbReference type="AlphaFoldDB" id="A0A1D8ABE0"/>
<dbReference type="InterPro" id="IPR001584">
    <property type="entry name" value="Integrase_cat-core"/>
</dbReference>
<keyword evidence="4" id="KW-1185">Reference proteome</keyword>
<dbReference type="KEGG" id="nre:BES08_21545"/>
<dbReference type="EMBL" id="CP017077">
    <property type="protein sequence ID" value="AOR80344.1"/>
    <property type="molecule type" value="Genomic_DNA"/>
</dbReference>
<evidence type="ECO:0000313" key="4">
    <source>
        <dbReference type="Proteomes" id="UP000094626"/>
    </source>
</evidence>
<proteinExistence type="predicted"/>
<dbReference type="InterPro" id="IPR036397">
    <property type="entry name" value="RNaseH_sf"/>
</dbReference>
<keyword evidence="2" id="KW-0614">Plasmid</keyword>
<reference evidence="4" key="2">
    <citation type="journal article" date="2017" name="J. Biotechnol.">
        <title>Complete genome sequence of Novosphingobium resinovorum SA1, a versatile xenobiotic-degrading bacterium capable of utilizing sulfanilic acid.</title>
        <authorList>
            <person name="Hegedus B."/>
            <person name="Kos P.B."/>
            <person name="Balint B."/>
            <person name="Maroti G."/>
            <person name="Gan H.M."/>
            <person name="Perei K."/>
            <person name="Rakhely G."/>
        </authorList>
    </citation>
    <scope>NUCLEOTIDE SEQUENCE [LARGE SCALE GENOMIC DNA]</scope>
    <source>
        <strain evidence="4">SA1</strain>
    </source>
</reference>
<dbReference type="InterPro" id="IPR012337">
    <property type="entry name" value="RNaseH-like_sf"/>
</dbReference>
<dbReference type="RefSeq" id="WP_037520338.1">
    <property type="nucleotide sequence ID" value="NZ_CP017076.1"/>
</dbReference>
<reference evidence="2" key="1">
    <citation type="submission" date="2016-08" db="EMBL/GenBank/DDBJ databases">
        <authorList>
            <person name="Seilhamer J.J."/>
        </authorList>
    </citation>
    <scope>NUCLEOTIDE SEQUENCE [LARGE SCALE GENOMIC DNA]</scope>
    <source>
        <strain evidence="2">SA1</strain>
        <plasmid evidence="2">pSA1</plasmid>
        <plasmid evidence="3">pSA2</plasmid>
    </source>
</reference>
<dbReference type="SUPFAM" id="SSF53098">
    <property type="entry name" value="Ribonuclease H-like"/>
    <property type="match status" value="1"/>
</dbReference>
<evidence type="ECO:0000259" key="1">
    <source>
        <dbReference type="PROSITE" id="PS50994"/>
    </source>
</evidence>